<dbReference type="RefSeq" id="WP_023053221.1">
    <property type="nucleotide sequence ID" value="NZ_AWXA01000012.1"/>
</dbReference>
<protein>
    <recommendedName>
        <fullName evidence="4">DUF1795 domain-containing protein</fullName>
    </recommendedName>
</protein>
<gene>
    <name evidence="2" type="ORF">HMPREF1250_0035</name>
</gene>
<comment type="caution">
    <text evidence="2">The sequence shown here is derived from an EMBL/GenBank/DDBJ whole genome shotgun (WGS) entry which is preliminary data.</text>
</comment>
<feature type="chain" id="PRO_5004689760" description="DUF1795 domain-containing protein" evidence="1">
    <location>
        <begin position="21"/>
        <end position="176"/>
    </location>
</feature>
<evidence type="ECO:0000313" key="3">
    <source>
        <dbReference type="Proteomes" id="UP000017090"/>
    </source>
</evidence>
<evidence type="ECO:0008006" key="4">
    <source>
        <dbReference type="Google" id="ProtNLM"/>
    </source>
</evidence>
<dbReference type="STRING" id="1111454.HMPREF1250_0035"/>
<accession>U7UNC8</accession>
<dbReference type="OrthoDB" id="9930927at2"/>
<sequence length="176" mass="19685">MKKMILAAALAASFITGAAAAETYHTYTDRENRFTLSLPDSFTVVTPLRREVKLAAVRPDGKVCTQISEEPWSDAEKKQGGNRLLNWQKSYLAALAKDAGISRLHHELTVLNGRQCLRISYTCTLPYGNDTLALYVERIIFTDGDKIITVMNSVEEKRKEAALPLFDTIAGSFFFY</sequence>
<organism evidence="2 3">
    <name type="scientific">Megasphaera vaginalis</name>
    <name type="common">ex Srinivasan et al. 2021</name>
    <dbReference type="NCBI Taxonomy" id="1111454"/>
    <lineage>
        <taxon>Bacteria</taxon>
        <taxon>Bacillati</taxon>
        <taxon>Bacillota</taxon>
        <taxon>Negativicutes</taxon>
        <taxon>Veillonellales</taxon>
        <taxon>Veillonellaceae</taxon>
        <taxon>Megasphaera</taxon>
    </lineage>
</organism>
<reference evidence="2 3" key="1">
    <citation type="submission" date="2013-09" db="EMBL/GenBank/DDBJ databases">
        <authorList>
            <person name="Durkin A.S."/>
            <person name="Haft D.R."/>
            <person name="McCorrison J."/>
            <person name="Torralba M."/>
            <person name="Gillis M."/>
            <person name="Haft D.H."/>
            <person name="Methe B."/>
            <person name="Sutton G."/>
            <person name="Nelson K.E."/>
        </authorList>
    </citation>
    <scope>NUCLEOTIDE SEQUENCE [LARGE SCALE GENOMIC DNA]</scope>
    <source>
        <strain evidence="2 3">BV3C16-1</strain>
    </source>
</reference>
<evidence type="ECO:0000313" key="2">
    <source>
        <dbReference type="EMBL" id="ERT60952.1"/>
    </source>
</evidence>
<evidence type="ECO:0000256" key="1">
    <source>
        <dbReference type="SAM" id="SignalP"/>
    </source>
</evidence>
<proteinExistence type="predicted"/>
<dbReference type="PATRIC" id="fig|1111454.3.peg.726"/>
<keyword evidence="3" id="KW-1185">Reference proteome</keyword>
<feature type="signal peptide" evidence="1">
    <location>
        <begin position="1"/>
        <end position="20"/>
    </location>
</feature>
<dbReference type="AlphaFoldDB" id="U7UNC8"/>
<name>U7UNC8_9FIRM</name>
<keyword evidence="1" id="KW-0732">Signal</keyword>
<dbReference type="Proteomes" id="UP000017090">
    <property type="component" value="Unassembled WGS sequence"/>
</dbReference>
<dbReference type="EMBL" id="AWXA01000012">
    <property type="protein sequence ID" value="ERT60952.1"/>
    <property type="molecule type" value="Genomic_DNA"/>
</dbReference>